<protein>
    <recommendedName>
        <fullName evidence="3">PEP-CTERM sorting domain-containing protein</fullName>
    </recommendedName>
</protein>
<dbReference type="EMBL" id="BSYI01000001">
    <property type="protein sequence ID" value="GMG80904.1"/>
    <property type="molecule type" value="Genomic_DNA"/>
</dbReference>
<organism evidence="1 2">
    <name type="scientific">Paralimibaculum aggregatum</name>
    <dbReference type="NCBI Taxonomy" id="3036245"/>
    <lineage>
        <taxon>Bacteria</taxon>
        <taxon>Pseudomonadati</taxon>
        <taxon>Pseudomonadota</taxon>
        <taxon>Alphaproteobacteria</taxon>
        <taxon>Rhodobacterales</taxon>
        <taxon>Paracoccaceae</taxon>
        <taxon>Paralimibaculum</taxon>
    </lineage>
</organism>
<keyword evidence="2" id="KW-1185">Reference proteome</keyword>
<dbReference type="NCBIfam" id="TIGR03370">
    <property type="entry name" value="VPLPA-CTERM"/>
    <property type="match status" value="1"/>
</dbReference>
<evidence type="ECO:0008006" key="3">
    <source>
        <dbReference type="Google" id="ProtNLM"/>
    </source>
</evidence>
<comment type="caution">
    <text evidence="1">The sequence shown here is derived from an EMBL/GenBank/DDBJ whole genome shotgun (WGS) entry which is preliminary data.</text>
</comment>
<name>A0ABQ6LFT8_9RHOB</name>
<dbReference type="RefSeq" id="WP_285669529.1">
    <property type="nucleotide sequence ID" value="NZ_BSYI01000001.1"/>
</dbReference>
<gene>
    <name evidence="1" type="ORF">LNKW23_01160</name>
</gene>
<dbReference type="InterPro" id="IPR022472">
    <property type="entry name" value="VPLPA-CTERM"/>
</dbReference>
<sequence>MNDLIVDAIFVGPGPGSIAGTTSGATVDSGAPLSGTSVTAPGVWYGLFGTGDVITLDTCTGTTYDSKISVYSDYMGSLSGLTAEGGNDDHCGLQSSVDFSSAAGKEYWILVHGFGSASGNFTLTYSGAGDADVPLPAPALLLLTGLGALAFLRRTAPRV</sequence>
<proteinExistence type="predicted"/>
<reference evidence="1 2" key="1">
    <citation type="submission" date="2023-04" db="EMBL/GenBank/DDBJ databases">
        <title>Marinoamorphus aggregata gen. nov., sp. Nov., isolate from tissue of brittle star Ophioplocus japonicus.</title>
        <authorList>
            <person name="Kawano K."/>
            <person name="Sawayama S."/>
            <person name="Nakagawa S."/>
        </authorList>
    </citation>
    <scope>NUCLEOTIDE SEQUENCE [LARGE SCALE GENOMIC DNA]</scope>
    <source>
        <strain evidence="1 2">NKW23</strain>
    </source>
</reference>
<evidence type="ECO:0000313" key="1">
    <source>
        <dbReference type="EMBL" id="GMG80904.1"/>
    </source>
</evidence>
<evidence type="ECO:0000313" key="2">
    <source>
        <dbReference type="Proteomes" id="UP001239909"/>
    </source>
</evidence>
<dbReference type="Proteomes" id="UP001239909">
    <property type="component" value="Unassembled WGS sequence"/>
</dbReference>
<accession>A0ABQ6LFT8</accession>